<feature type="region of interest" description="Disordered" evidence="1">
    <location>
        <begin position="161"/>
        <end position="203"/>
    </location>
</feature>
<dbReference type="EMBL" id="VDEP01000239">
    <property type="protein sequence ID" value="KAA1121057.1"/>
    <property type="molecule type" value="Genomic_DNA"/>
</dbReference>
<feature type="compositionally biased region" description="Low complexity" evidence="1">
    <location>
        <begin position="266"/>
        <end position="284"/>
    </location>
</feature>
<evidence type="ECO:0000256" key="1">
    <source>
        <dbReference type="SAM" id="MobiDB-lite"/>
    </source>
</evidence>
<accession>A0A5B0R6E6</accession>
<evidence type="ECO:0000313" key="2">
    <source>
        <dbReference type="EMBL" id="KAA1121057.1"/>
    </source>
</evidence>
<comment type="caution">
    <text evidence="2">The sequence shown here is derived from an EMBL/GenBank/DDBJ whole genome shotgun (WGS) entry which is preliminary data.</text>
</comment>
<sequence>MYQPCHRCDRARSAISVPSPRHTSSPWASLYIPPGFNRQPPHLVFFLVTRPTCALVRPVTLRILSSTVLASRLRSALNQWRFYGACILVVKNLNNQTKKNNPVAWFYSSPHHSISIPPSPSRCFSVHHQNAPPSLETAVGRSDPSIDVDWGALLPGSRSVEPRFNPNVVPDDNSVGDKGPIDPAGNKGPIDTVATKDKEPAEATVDPALINTIDKWHAINDPSRHYDCVTHPFVCVPWNVHDPKLPPGLPVPFLRTLNLPVPAPTPAQSQPPSTSSSETSSNNSDQRWAATLTVAVSVA</sequence>
<reference evidence="2 3" key="1">
    <citation type="submission" date="2019-05" db="EMBL/GenBank/DDBJ databases">
        <title>Emergence of the Ug99 lineage of the wheat stem rust pathogen through somatic hybridization.</title>
        <authorList>
            <person name="Li F."/>
            <person name="Upadhyaya N.M."/>
            <person name="Sperschneider J."/>
            <person name="Matny O."/>
            <person name="Nguyen-Phuc H."/>
            <person name="Mago R."/>
            <person name="Raley C."/>
            <person name="Miller M.E."/>
            <person name="Silverstein K.A.T."/>
            <person name="Henningsen E."/>
            <person name="Hirsch C.D."/>
            <person name="Visser B."/>
            <person name="Pretorius Z.A."/>
            <person name="Steffenson B.J."/>
            <person name="Schwessinger B."/>
            <person name="Dodds P.N."/>
            <person name="Figueroa M."/>
        </authorList>
    </citation>
    <scope>NUCLEOTIDE SEQUENCE [LARGE SCALE GENOMIC DNA]</scope>
    <source>
        <strain evidence="2 3">Ug99</strain>
    </source>
</reference>
<name>A0A5B0R6E6_PUCGR</name>
<gene>
    <name evidence="2" type="ORF">PGTUg99_000695</name>
</gene>
<protein>
    <submittedName>
        <fullName evidence="2">Uncharacterized protein</fullName>
    </submittedName>
</protein>
<organism evidence="2 3">
    <name type="scientific">Puccinia graminis f. sp. tritici</name>
    <dbReference type="NCBI Taxonomy" id="56615"/>
    <lineage>
        <taxon>Eukaryota</taxon>
        <taxon>Fungi</taxon>
        <taxon>Dikarya</taxon>
        <taxon>Basidiomycota</taxon>
        <taxon>Pucciniomycotina</taxon>
        <taxon>Pucciniomycetes</taxon>
        <taxon>Pucciniales</taxon>
        <taxon>Pucciniaceae</taxon>
        <taxon>Puccinia</taxon>
    </lineage>
</organism>
<proteinExistence type="predicted"/>
<dbReference type="AlphaFoldDB" id="A0A5B0R6E6"/>
<feature type="region of interest" description="Disordered" evidence="1">
    <location>
        <begin position="261"/>
        <end position="288"/>
    </location>
</feature>
<dbReference type="Proteomes" id="UP000325313">
    <property type="component" value="Unassembled WGS sequence"/>
</dbReference>
<evidence type="ECO:0000313" key="3">
    <source>
        <dbReference type="Proteomes" id="UP000325313"/>
    </source>
</evidence>